<evidence type="ECO:0000313" key="2">
    <source>
        <dbReference type="Proteomes" id="UP000294933"/>
    </source>
</evidence>
<reference evidence="1 2" key="1">
    <citation type="submission" date="2018-06" db="EMBL/GenBank/DDBJ databases">
        <title>A transcriptomic atlas of mushroom development highlights an independent origin of complex multicellularity.</title>
        <authorList>
            <consortium name="DOE Joint Genome Institute"/>
            <person name="Krizsan K."/>
            <person name="Almasi E."/>
            <person name="Merenyi Z."/>
            <person name="Sahu N."/>
            <person name="Viragh M."/>
            <person name="Koszo T."/>
            <person name="Mondo S."/>
            <person name="Kiss B."/>
            <person name="Balint B."/>
            <person name="Kues U."/>
            <person name="Barry K."/>
            <person name="Hegedus J.C."/>
            <person name="Henrissat B."/>
            <person name="Johnson J."/>
            <person name="Lipzen A."/>
            <person name="Ohm R."/>
            <person name="Nagy I."/>
            <person name="Pangilinan J."/>
            <person name="Yan J."/>
            <person name="Xiong Y."/>
            <person name="Grigoriev I.V."/>
            <person name="Hibbett D.S."/>
            <person name="Nagy L.G."/>
        </authorList>
    </citation>
    <scope>NUCLEOTIDE SEQUENCE [LARGE SCALE GENOMIC DNA]</scope>
    <source>
        <strain evidence="1 2">SZMC22713</strain>
    </source>
</reference>
<gene>
    <name evidence="1" type="ORF">BD410DRAFT_259806</name>
</gene>
<organism evidence="1 2">
    <name type="scientific">Rickenella mellea</name>
    <dbReference type="NCBI Taxonomy" id="50990"/>
    <lineage>
        <taxon>Eukaryota</taxon>
        <taxon>Fungi</taxon>
        <taxon>Dikarya</taxon>
        <taxon>Basidiomycota</taxon>
        <taxon>Agaricomycotina</taxon>
        <taxon>Agaricomycetes</taxon>
        <taxon>Hymenochaetales</taxon>
        <taxon>Rickenellaceae</taxon>
        <taxon>Rickenella</taxon>
    </lineage>
</organism>
<dbReference type="VEuPathDB" id="FungiDB:BD410DRAFT_259806"/>
<accession>A0A4Y7Q430</accession>
<keyword evidence="2" id="KW-1185">Reference proteome</keyword>
<dbReference type="Proteomes" id="UP000294933">
    <property type="component" value="Unassembled WGS sequence"/>
</dbReference>
<dbReference type="AlphaFoldDB" id="A0A4Y7Q430"/>
<evidence type="ECO:0000313" key="1">
    <source>
        <dbReference type="EMBL" id="TDL22403.1"/>
    </source>
</evidence>
<proteinExistence type="predicted"/>
<dbReference type="EMBL" id="ML170175">
    <property type="protein sequence ID" value="TDL22403.1"/>
    <property type="molecule type" value="Genomic_DNA"/>
</dbReference>
<sequence>MDLSQWMSGLESEIVLGHVMTCWTSTTTTLTGRLDIAALQLFAEVSEQLERRYIVVICSNAVMVHSCNRLVLVWASQVYNATEAARSLETESLAATVCLVSVSTAWFLPSSRLVTVPQ</sequence>
<protein>
    <submittedName>
        <fullName evidence="1">Uncharacterized protein</fullName>
    </submittedName>
</protein>
<name>A0A4Y7Q430_9AGAM</name>